<dbReference type="GO" id="GO:0016052">
    <property type="term" value="P:carbohydrate catabolic process"/>
    <property type="evidence" value="ECO:0007669"/>
    <property type="project" value="TreeGrafter"/>
</dbReference>
<dbReference type="EMBL" id="UINC01043818">
    <property type="protein sequence ID" value="SVB48392.1"/>
    <property type="molecule type" value="Genomic_DNA"/>
</dbReference>
<dbReference type="InterPro" id="IPR013341">
    <property type="entry name" value="Mandelate_racemase_N_dom"/>
</dbReference>
<dbReference type="Gene3D" id="3.20.20.120">
    <property type="entry name" value="Enolase-like C-terminal domain"/>
    <property type="match status" value="1"/>
</dbReference>
<dbReference type="CDD" id="cd03316">
    <property type="entry name" value="MR_like"/>
    <property type="match status" value="1"/>
</dbReference>
<protein>
    <recommendedName>
        <fullName evidence="4">Mandelate racemase/muconate lactonizing enzyme C-terminal domain-containing protein</fullName>
    </recommendedName>
</protein>
<dbReference type="InterPro" id="IPR036849">
    <property type="entry name" value="Enolase-like_C_sf"/>
</dbReference>
<evidence type="ECO:0000256" key="2">
    <source>
        <dbReference type="ARBA" id="ARBA00022723"/>
    </source>
</evidence>
<comment type="cofactor">
    <cofactor evidence="1">
        <name>Mg(2+)</name>
        <dbReference type="ChEBI" id="CHEBI:18420"/>
    </cofactor>
</comment>
<dbReference type="SFLD" id="SFLDG00179">
    <property type="entry name" value="mandelate_racemase"/>
    <property type="match status" value="1"/>
</dbReference>
<organism evidence="5">
    <name type="scientific">marine metagenome</name>
    <dbReference type="NCBI Taxonomy" id="408172"/>
    <lineage>
        <taxon>unclassified sequences</taxon>
        <taxon>metagenomes</taxon>
        <taxon>ecological metagenomes</taxon>
    </lineage>
</organism>
<feature type="domain" description="Mandelate racemase/muconate lactonizing enzyme C-terminal" evidence="4">
    <location>
        <begin position="154"/>
        <end position="255"/>
    </location>
</feature>
<keyword evidence="2" id="KW-0479">Metal-binding</keyword>
<reference evidence="5" key="1">
    <citation type="submission" date="2018-05" db="EMBL/GenBank/DDBJ databases">
        <authorList>
            <person name="Lanie J.A."/>
            <person name="Ng W.-L."/>
            <person name="Kazmierczak K.M."/>
            <person name="Andrzejewski T.M."/>
            <person name="Davidsen T.M."/>
            <person name="Wayne K.J."/>
            <person name="Tettelin H."/>
            <person name="Glass J.I."/>
            <person name="Rusch D."/>
            <person name="Podicherti R."/>
            <person name="Tsui H.-C.T."/>
            <person name="Winkler M.E."/>
        </authorList>
    </citation>
    <scope>NUCLEOTIDE SEQUENCE</scope>
</reference>
<dbReference type="SUPFAM" id="SSF51604">
    <property type="entry name" value="Enolase C-terminal domain-like"/>
    <property type="match status" value="1"/>
</dbReference>
<dbReference type="GO" id="GO:0000287">
    <property type="term" value="F:magnesium ion binding"/>
    <property type="evidence" value="ECO:0007669"/>
    <property type="project" value="TreeGrafter"/>
</dbReference>
<keyword evidence="3" id="KW-0460">Magnesium</keyword>
<evidence type="ECO:0000313" key="5">
    <source>
        <dbReference type="EMBL" id="SVB48392.1"/>
    </source>
</evidence>
<evidence type="ECO:0000259" key="4">
    <source>
        <dbReference type="SMART" id="SM00922"/>
    </source>
</evidence>
<dbReference type="InterPro" id="IPR029017">
    <property type="entry name" value="Enolase-like_N"/>
</dbReference>
<dbReference type="PANTHER" id="PTHR13794:SF58">
    <property type="entry name" value="MITOCHONDRIAL ENOLASE SUPERFAMILY MEMBER 1"/>
    <property type="match status" value="1"/>
</dbReference>
<sequence>MKITAVQAVPMSDPIPQERQHRTDLGTKMKSDNVMVFVETDEGLTGIGASLGNPAVVTAAINSELGPELIGEDPMFSERIFEKMYNGSRWKPAIETGITQPDPSRRRGIIMEAIAGIDIAVWDVRSQALGVPMYKAMGAVRDSIRGYASGGWAPGEEAEAELGGYAAKGFSAVKMRVVGHDGFRVENTVTRVAAARRGIGPDVELMVDAHGSLDVSSAIKVANAIEEYDISWFEEPVSPDDHVGHARVRNSTSIPIATGEREFTRFDFQSLLDHGAIDVAQPDVARAGGITEIRRIAALASARGVKVAPHAWGSGVLFAASIHLAMALPNTHILEVAQGYMPMMNELFNEEYDIRDGRVYPPTGPGIGFSLRDDAMDRFKYVEGSEYVF</sequence>
<evidence type="ECO:0000256" key="1">
    <source>
        <dbReference type="ARBA" id="ARBA00001946"/>
    </source>
</evidence>
<dbReference type="PANTHER" id="PTHR13794">
    <property type="entry name" value="ENOLASE SUPERFAMILY, MANDELATE RACEMASE"/>
    <property type="match status" value="1"/>
</dbReference>
<proteinExistence type="predicted"/>
<name>A0A382EDJ5_9ZZZZ</name>
<dbReference type="InterPro" id="IPR013342">
    <property type="entry name" value="Mandelate_racemase_C"/>
</dbReference>
<dbReference type="InterPro" id="IPR046945">
    <property type="entry name" value="RHMD-like"/>
</dbReference>
<dbReference type="Gene3D" id="3.30.390.10">
    <property type="entry name" value="Enolase-like, N-terminal domain"/>
    <property type="match status" value="1"/>
</dbReference>
<dbReference type="SFLD" id="SFLDS00001">
    <property type="entry name" value="Enolase"/>
    <property type="match status" value="1"/>
</dbReference>
<dbReference type="Pfam" id="PF13378">
    <property type="entry name" value="MR_MLE_C"/>
    <property type="match status" value="1"/>
</dbReference>
<accession>A0A382EDJ5</accession>
<dbReference type="AlphaFoldDB" id="A0A382EDJ5"/>
<gene>
    <name evidence="5" type="ORF">METZ01_LOCUS201246</name>
</gene>
<dbReference type="SUPFAM" id="SSF54826">
    <property type="entry name" value="Enolase N-terminal domain-like"/>
    <property type="match status" value="1"/>
</dbReference>
<dbReference type="SMART" id="SM00922">
    <property type="entry name" value="MR_MLE"/>
    <property type="match status" value="1"/>
</dbReference>
<dbReference type="GO" id="GO:0016836">
    <property type="term" value="F:hydro-lyase activity"/>
    <property type="evidence" value="ECO:0007669"/>
    <property type="project" value="TreeGrafter"/>
</dbReference>
<dbReference type="Pfam" id="PF02746">
    <property type="entry name" value="MR_MLE_N"/>
    <property type="match status" value="1"/>
</dbReference>
<evidence type="ECO:0000256" key="3">
    <source>
        <dbReference type="ARBA" id="ARBA00022842"/>
    </source>
</evidence>
<dbReference type="InterPro" id="IPR029065">
    <property type="entry name" value="Enolase_C-like"/>
</dbReference>